<gene>
    <name evidence="2" type="ORF">DEE74_16430</name>
</gene>
<dbReference type="Proteomes" id="UP001199322">
    <property type="component" value="Unassembled WGS sequence"/>
</dbReference>
<sequence length="93" mass="10051">MNVLDVVAVGLVVLAIGDVALLLFSRESKSDWALRLILAAALAVAALLIQQRDFSVGIWVLLVVLAGCCQAGLIWRRVAEVRRGQPQRKDTNG</sequence>
<evidence type="ECO:0008006" key="4">
    <source>
        <dbReference type="Google" id="ProtNLM"/>
    </source>
</evidence>
<proteinExistence type="predicted"/>
<evidence type="ECO:0000313" key="2">
    <source>
        <dbReference type="EMBL" id="MBX3891450.1"/>
    </source>
</evidence>
<feature type="transmembrane region" description="Helical" evidence="1">
    <location>
        <begin position="6"/>
        <end position="25"/>
    </location>
</feature>
<evidence type="ECO:0000256" key="1">
    <source>
        <dbReference type="SAM" id="Phobius"/>
    </source>
</evidence>
<accession>A0AAW4Q742</accession>
<evidence type="ECO:0000313" key="3">
    <source>
        <dbReference type="Proteomes" id="UP001199322"/>
    </source>
</evidence>
<feature type="transmembrane region" description="Helical" evidence="1">
    <location>
        <begin position="56"/>
        <end position="75"/>
    </location>
</feature>
<keyword evidence="1" id="KW-1133">Transmembrane helix</keyword>
<name>A0AAW4Q742_RALPI</name>
<keyword evidence="1" id="KW-0472">Membrane</keyword>
<comment type="caution">
    <text evidence="2">The sequence shown here is derived from an EMBL/GenBank/DDBJ whole genome shotgun (WGS) entry which is preliminary data.</text>
</comment>
<dbReference type="EMBL" id="QGBI01000015">
    <property type="protein sequence ID" value="MBX3891450.1"/>
    <property type="molecule type" value="Genomic_DNA"/>
</dbReference>
<dbReference type="AlphaFoldDB" id="A0AAW4Q742"/>
<dbReference type="RefSeq" id="WP_182553396.1">
    <property type="nucleotide sequence ID" value="NZ_QGAQ01000015.1"/>
</dbReference>
<protein>
    <recommendedName>
        <fullName evidence="4">Transmembrane protein</fullName>
    </recommendedName>
</protein>
<organism evidence="2 3">
    <name type="scientific">Ralstonia pickettii</name>
    <name type="common">Burkholderia pickettii</name>
    <dbReference type="NCBI Taxonomy" id="329"/>
    <lineage>
        <taxon>Bacteria</taxon>
        <taxon>Pseudomonadati</taxon>
        <taxon>Pseudomonadota</taxon>
        <taxon>Betaproteobacteria</taxon>
        <taxon>Burkholderiales</taxon>
        <taxon>Burkholderiaceae</taxon>
        <taxon>Ralstonia</taxon>
    </lineage>
</organism>
<feature type="transmembrane region" description="Helical" evidence="1">
    <location>
        <begin position="32"/>
        <end position="50"/>
    </location>
</feature>
<keyword evidence="1" id="KW-0812">Transmembrane</keyword>
<reference evidence="2" key="1">
    <citation type="submission" date="2018-06" db="EMBL/GenBank/DDBJ databases">
        <authorList>
            <person name="O'Rourke A."/>
        </authorList>
    </citation>
    <scope>NUCLEOTIDE SEQUENCE</scope>
    <source>
        <strain evidence="2">132550021-3</strain>
    </source>
</reference>